<dbReference type="AlphaFoldDB" id="G8BHI6"/>
<feature type="transmembrane region" description="Helical" evidence="1">
    <location>
        <begin position="139"/>
        <end position="161"/>
    </location>
</feature>
<dbReference type="EnsemblFungi" id="CPAR2_501370-T">
    <property type="protein sequence ID" value="CPAR2_501370-T-p1"/>
    <property type="gene ID" value="CPAR2_501370"/>
</dbReference>
<dbReference type="VEuPathDB" id="FungiDB:CPAR2_501370"/>
<keyword evidence="5" id="KW-1185">Reference proteome</keyword>
<keyword evidence="1" id="KW-0812">Transmembrane</keyword>
<reference evidence="5" key="1">
    <citation type="journal article" date="2009" name="Nature">
        <title>Evolution of pathogenicity and sexual reproduction in eight Candida genomes.</title>
        <authorList>
            <person name="Butler G."/>
            <person name="Rasmussen M.D."/>
            <person name="Lin M.F."/>
            <person name="Santos M.A."/>
            <person name="Sakthikumar S."/>
            <person name="Munro C.A."/>
            <person name="Rheinbay E."/>
            <person name="Grabherr M."/>
            <person name="Forche A."/>
            <person name="Reedy J.L."/>
            <person name="Agrafioti I."/>
            <person name="Arnaud M.B."/>
            <person name="Bates S."/>
            <person name="Brown A.J."/>
            <person name="Brunke S."/>
            <person name="Costanzo M.C."/>
            <person name="Fitzpatrick D.A."/>
            <person name="de Groot P.W."/>
            <person name="Harris D."/>
            <person name="Hoyer L.L."/>
            <person name="Hube B."/>
            <person name="Klis F.M."/>
            <person name="Kodira C."/>
            <person name="Lennard N."/>
            <person name="Logue M.E."/>
            <person name="Martin R."/>
            <person name="Neiman A.M."/>
            <person name="Nikolaou E."/>
            <person name="Quail M.A."/>
            <person name="Quinn J."/>
            <person name="Santos M.C."/>
            <person name="Schmitzberger F.F."/>
            <person name="Sherlock G."/>
            <person name="Shah P."/>
            <person name="Silverstein K.A."/>
            <person name="Skrzypek M.S."/>
            <person name="Soll D."/>
            <person name="Staggs R."/>
            <person name="Stansfield I."/>
            <person name="Stumpf M.P."/>
            <person name="Sudbery P.E."/>
            <person name="Srikantha T."/>
            <person name="Zeng Q."/>
            <person name="Berman J."/>
            <person name="Berriman M."/>
            <person name="Heitman J."/>
            <person name="Gow N.A."/>
            <person name="Lorenz M.C."/>
            <person name="Birren B.W."/>
            <person name="Kellis M."/>
            <person name="Cuomo C.A."/>
        </authorList>
    </citation>
    <scope>NUCLEOTIDE SEQUENCE [LARGE SCALE GENOMIC DNA]</scope>
    <source>
        <strain evidence="5">CDC 317 / ATCC MYA-4646</strain>
    </source>
</reference>
<reference evidence="4" key="4">
    <citation type="submission" date="2025-05" db="UniProtKB">
        <authorList>
            <consortium name="EnsemblFungi"/>
        </authorList>
    </citation>
    <scope>IDENTIFICATION</scope>
</reference>
<dbReference type="eggNOG" id="ENOG502S91D">
    <property type="taxonomic scope" value="Eukaryota"/>
</dbReference>
<dbReference type="EMBL" id="HE605207">
    <property type="protein sequence ID" value="CCE43911.1"/>
    <property type="molecule type" value="Genomic_DNA"/>
</dbReference>
<feature type="transmembrane region" description="Helical" evidence="1">
    <location>
        <begin position="19"/>
        <end position="40"/>
    </location>
</feature>
<reference evidence="3" key="3">
    <citation type="submission" date="2011-10" db="EMBL/GenBank/DDBJ databases">
        <title>Transcriptional landscape of the pathogenic yeast Candida parapsilosis.</title>
        <authorList>
            <person name="Guida A."/>
            <person name="Lindstaedt C."/>
            <person name="Maguire S.L."/>
            <person name="Ding C."/>
            <person name="Higgins D.G."/>
            <person name="Harris D."/>
            <person name="Berriman M."/>
            <person name="Butler G."/>
        </authorList>
    </citation>
    <scope>NUCLEOTIDE SEQUENCE</scope>
    <source>
        <strain evidence="3">CDC317</strain>
    </source>
</reference>
<dbReference type="Pfam" id="PF17276">
    <property type="entry name" value="DUF5341"/>
    <property type="match status" value="1"/>
</dbReference>
<protein>
    <submittedName>
        <fullName evidence="3 4">Uncharacterized protein</fullName>
    </submittedName>
</protein>
<accession>G8BHI6</accession>
<keyword evidence="1" id="KW-0472">Membrane</keyword>
<dbReference type="Proteomes" id="UP000005221">
    <property type="component" value="Chromosome 5"/>
</dbReference>
<evidence type="ECO:0000313" key="2">
    <source>
        <dbReference type="CGD" id="CAL0000151655"/>
    </source>
</evidence>
<name>G8BHI6_CANPC</name>
<organism evidence="3 5">
    <name type="scientific">Candida parapsilosis (strain CDC 317 / ATCC MYA-4646)</name>
    <name type="common">Yeast</name>
    <name type="synonym">Monilia parapsilosis</name>
    <dbReference type="NCBI Taxonomy" id="578454"/>
    <lineage>
        <taxon>Eukaryota</taxon>
        <taxon>Fungi</taxon>
        <taxon>Dikarya</taxon>
        <taxon>Ascomycota</taxon>
        <taxon>Saccharomycotina</taxon>
        <taxon>Pichiomycetes</taxon>
        <taxon>Debaryomycetaceae</taxon>
        <taxon>Candida/Lodderomyces clade</taxon>
        <taxon>Candida</taxon>
    </lineage>
</organism>
<feature type="transmembrane region" description="Helical" evidence="1">
    <location>
        <begin position="105"/>
        <end position="127"/>
    </location>
</feature>
<keyword evidence="1" id="KW-1133">Transmembrane helix</keyword>
<reference evidence="5" key="2">
    <citation type="journal article" date="2011" name="BMC Genomics">
        <title>Using RNA-seq to determine the transcriptional landscape and the hypoxic response of the pathogenic yeast Candida parapsilosis.</title>
        <authorList>
            <person name="Guida A."/>
            <person name="Lindstaedt C."/>
            <person name="Maguire S.L."/>
            <person name="Ding C."/>
            <person name="Higgins D.G."/>
            <person name="Corton N.J."/>
            <person name="Berriman M."/>
            <person name="Butler G."/>
        </authorList>
    </citation>
    <scope>GENOME REANNOTATION</scope>
    <source>
        <strain evidence="5">CDC 317 / ATCC MYA-4646</strain>
    </source>
</reference>
<proteinExistence type="predicted"/>
<dbReference type="InterPro" id="IPR035237">
    <property type="entry name" value="DUF5341"/>
</dbReference>
<accession>A0AAJ8W4I4</accession>
<evidence type="ECO:0000256" key="1">
    <source>
        <dbReference type="SAM" id="Phobius"/>
    </source>
</evidence>
<evidence type="ECO:0000313" key="4">
    <source>
        <dbReference type="EnsemblFungi" id="CPAR2_501370-T-p1"/>
    </source>
</evidence>
<evidence type="ECO:0000313" key="3">
    <source>
        <dbReference type="EMBL" id="CCE43911.1"/>
    </source>
</evidence>
<gene>
    <name evidence="2 3" type="ordered locus">CPAR2_501370</name>
</gene>
<sequence length="385" mass="42839">MAEKKDNANEEELWKFNRIVLTITLLVSVLMNIKLALFIARNDRTTCLQDVQHGGQISTATSAPHDKRELAQVNFMSSEVDEYSDDMDDGNELIEYVNVERRNKWIWTSLVVGGIILAAAATLTAAWAPALVAGGLGRIIYSLVVGASAIMAVAGSIGSTVTNGKRDSYNNDWQHGQFMMVDATNTKYYFYDVLQLHGNSIHELLTRSTINQYMAFTTNGTGSDNAGGLLGYSDNGTHFILTEQHYSITELINDIVDQHNADCIGDCYVNNLNNIHLMKKTNYYQVNWASYNYDIWSEEYQSETRYPGLNGQQVIDGINQGYSRNGNPDTWKYCMCIDGDTSGQYNDIPIRMGMTGEVYFNTYGGIDGYCNNAHCGAQCQSDGCT</sequence>
<dbReference type="CGD" id="CAL0000151655">
    <property type="gene designation" value="CPAR2_501370"/>
</dbReference>
<evidence type="ECO:0000313" key="5">
    <source>
        <dbReference type="Proteomes" id="UP000005221"/>
    </source>
</evidence>